<keyword evidence="1" id="KW-1133">Transmembrane helix</keyword>
<evidence type="ECO:0000313" key="2">
    <source>
        <dbReference type="EMBL" id="MBT1698923.1"/>
    </source>
</evidence>
<comment type="caution">
    <text evidence="2">The sequence shown here is derived from an EMBL/GenBank/DDBJ whole genome shotgun (WGS) entry which is preliminary data.</text>
</comment>
<organism evidence="2 3">
    <name type="scientific">Chryseosolibacter histidini</name>
    <dbReference type="NCBI Taxonomy" id="2782349"/>
    <lineage>
        <taxon>Bacteria</taxon>
        <taxon>Pseudomonadati</taxon>
        <taxon>Bacteroidota</taxon>
        <taxon>Cytophagia</taxon>
        <taxon>Cytophagales</taxon>
        <taxon>Chryseotaleaceae</taxon>
        <taxon>Chryseosolibacter</taxon>
    </lineage>
</organism>
<dbReference type="AlphaFoldDB" id="A0AAP2DPF2"/>
<gene>
    <name evidence="2" type="ORF">KK083_18665</name>
</gene>
<dbReference type="EMBL" id="JAHESF010000019">
    <property type="protein sequence ID" value="MBT1698923.1"/>
    <property type="molecule type" value="Genomic_DNA"/>
</dbReference>
<keyword evidence="1" id="KW-0472">Membrane</keyword>
<dbReference type="Proteomes" id="UP001319200">
    <property type="component" value="Unassembled WGS sequence"/>
</dbReference>
<dbReference type="RefSeq" id="WP_254166005.1">
    <property type="nucleotide sequence ID" value="NZ_JAHESF010000019.1"/>
</dbReference>
<evidence type="ECO:0000256" key="1">
    <source>
        <dbReference type="SAM" id="Phobius"/>
    </source>
</evidence>
<feature type="transmembrane region" description="Helical" evidence="1">
    <location>
        <begin position="31"/>
        <end position="47"/>
    </location>
</feature>
<name>A0AAP2DPF2_9BACT</name>
<keyword evidence="1" id="KW-0812">Transmembrane</keyword>
<proteinExistence type="predicted"/>
<keyword evidence="3" id="KW-1185">Reference proteome</keyword>
<protein>
    <submittedName>
        <fullName evidence="2">Uncharacterized protein</fullName>
    </submittedName>
</protein>
<reference evidence="2 3" key="1">
    <citation type="submission" date="2021-05" db="EMBL/GenBank/DDBJ databases">
        <title>A Polyphasic approach of four new species of the genus Ohtaekwangia: Ohtaekwangia histidinii sp. nov., Ohtaekwangia cretensis sp. nov., Ohtaekwangia indiensis sp. nov., Ohtaekwangia reichenbachii sp. nov. from diverse environment.</title>
        <authorList>
            <person name="Octaviana S."/>
        </authorList>
    </citation>
    <scope>NUCLEOTIDE SEQUENCE [LARGE SCALE GENOMIC DNA]</scope>
    <source>
        <strain evidence="2 3">PWU4</strain>
    </source>
</reference>
<sequence>MRLPDVILLSLAVVFLIVGIDQVITIGFGNAYWAIMLALIFFFVYNLRRRKK</sequence>
<accession>A0AAP2DPF2</accession>
<evidence type="ECO:0000313" key="3">
    <source>
        <dbReference type="Proteomes" id="UP001319200"/>
    </source>
</evidence>